<dbReference type="EMBL" id="CP063212">
    <property type="protein sequence ID" value="QOR48547.1"/>
    <property type="molecule type" value="Genomic_DNA"/>
</dbReference>
<evidence type="ECO:0000256" key="5">
    <source>
        <dbReference type="ARBA" id="ARBA00023136"/>
    </source>
</evidence>
<sequence>MKIYDSLRSQPLRRTPDSIVAGVCAGLAHRWGISPVLVRVGTLVLIPIGGIGLLLYGLGWLLIPSYDEADILLEGALHDPDASVAAAGILIIAGIAVFLPFIAASAGITFRHAPFLGLIILVALAYALGRFRSPRSSDAPSFDDAQHAHNAPDSDSARGARPDGVSPTQPVGVTERLGVAQPGDATQPIGATQPLGVTESIGVTEPIDVAGADGVGGARHARKTKPRRVRTAAASGRFLRMFLALAIVAGAISLLATRGSLASILMALAVPLGVVALGVMIAGARGLRGSWLTATTWLLAIPTTIALVVALFIPNHILLAPNTTLLTTSTSAKAPTLLYTAPANVIRSIDDISPAGRHVETFIVASQSYLVNEEVPVIFEFTRHPDAYGDSRVRLSGTSTWEASLDGQKVTSWYPGQRSSQDEQRYEATVSLDPGQSLTIASPAAIANPTAARHIKIMFSYGYLDVDGVSPSFFDPPAPEEYSEEPGADPDAAPDSAGAEPGVAAGSASAEPGSAVESQSASATTEEGK</sequence>
<name>A0A7M1R4W2_9ACTO</name>
<feature type="compositionally biased region" description="Low complexity" evidence="6">
    <location>
        <begin position="489"/>
        <end position="518"/>
    </location>
</feature>
<feature type="transmembrane region" description="Helical" evidence="7">
    <location>
        <begin position="238"/>
        <end position="256"/>
    </location>
</feature>
<dbReference type="AlphaFoldDB" id="A0A7M1R4W2"/>
<evidence type="ECO:0000256" key="6">
    <source>
        <dbReference type="SAM" id="MobiDB-lite"/>
    </source>
</evidence>
<keyword evidence="2" id="KW-1003">Cell membrane</keyword>
<evidence type="ECO:0000256" key="7">
    <source>
        <dbReference type="SAM" id="Phobius"/>
    </source>
</evidence>
<feature type="compositionally biased region" description="Polar residues" evidence="6">
    <location>
        <begin position="519"/>
        <end position="529"/>
    </location>
</feature>
<dbReference type="InterPro" id="IPR052027">
    <property type="entry name" value="PspC"/>
</dbReference>
<dbReference type="Pfam" id="PF04024">
    <property type="entry name" value="PspC"/>
    <property type="match status" value="1"/>
</dbReference>
<evidence type="ECO:0000256" key="1">
    <source>
        <dbReference type="ARBA" id="ARBA00004162"/>
    </source>
</evidence>
<feature type="region of interest" description="Disordered" evidence="6">
    <location>
        <begin position="138"/>
        <end position="171"/>
    </location>
</feature>
<evidence type="ECO:0000313" key="9">
    <source>
        <dbReference type="EMBL" id="QOR48547.1"/>
    </source>
</evidence>
<feature type="transmembrane region" description="Helical" evidence="7">
    <location>
        <begin position="40"/>
        <end position="63"/>
    </location>
</feature>
<organism evidence="9 10">
    <name type="scientific">Trueperella pecoris</name>
    <dbReference type="NCBI Taxonomy" id="2733571"/>
    <lineage>
        <taxon>Bacteria</taxon>
        <taxon>Bacillati</taxon>
        <taxon>Actinomycetota</taxon>
        <taxon>Actinomycetes</taxon>
        <taxon>Actinomycetales</taxon>
        <taxon>Actinomycetaceae</taxon>
        <taxon>Trueperella</taxon>
    </lineage>
</organism>
<feature type="compositionally biased region" description="Basic and acidic residues" evidence="6">
    <location>
        <begin position="144"/>
        <end position="161"/>
    </location>
</feature>
<evidence type="ECO:0000256" key="3">
    <source>
        <dbReference type="ARBA" id="ARBA00022692"/>
    </source>
</evidence>
<feature type="transmembrane region" description="Helical" evidence="7">
    <location>
        <begin position="84"/>
        <end position="106"/>
    </location>
</feature>
<proteinExistence type="predicted"/>
<gene>
    <name evidence="9" type="ORF">INS90_04630</name>
</gene>
<evidence type="ECO:0000256" key="2">
    <source>
        <dbReference type="ARBA" id="ARBA00022475"/>
    </source>
</evidence>
<feature type="domain" description="Phage shock protein PspC N-terminal" evidence="8">
    <location>
        <begin position="12"/>
        <end position="65"/>
    </location>
</feature>
<dbReference type="PANTHER" id="PTHR33885">
    <property type="entry name" value="PHAGE SHOCK PROTEIN C"/>
    <property type="match status" value="1"/>
</dbReference>
<evidence type="ECO:0000256" key="4">
    <source>
        <dbReference type="ARBA" id="ARBA00022989"/>
    </source>
</evidence>
<dbReference type="PANTHER" id="PTHR33885:SF3">
    <property type="entry name" value="PHAGE SHOCK PROTEIN C"/>
    <property type="match status" value="1"/>
</dbReference>
<dbReference type="Proteomes" id="UP000594961">
    <property type="component" value="Chromosome"/>
</dbReference>
<keyword evidence="3 7" id="KW-0812">Transmembrane</keyword>
<keyword evidence="4 7" id="KW-1133">Transmembrane helix</keyword>
<feature type="transmembrane region" description="Helical" evidence="7">
    <location>
        <begin position="262"/>
        <end position="284"/>
    </location>
</feature>
<keyword evidence="5 7" id="KW-0472">Membrane</keyword>
<comment type="subcellular location">
    <subcellularLocation>
        <location evidence="1">Cell membrane</location>
        <topology evidence="1">Single-pass membrane protein</topology>
    </subcellularLocation>
</comment>
<evidence type="ECO:0000313" key="10">
    <source>
        <dbReference type="Proteomes" id="UP000594961"/>
    </source>
</evidence>
<feature type="transmembrane region" description="Helical" evidence="7">
    <location>
        <begin position="291"/>
        <end position="313"/>
    </location>
</feature>
<accession>A0A7M1R4W2</accession>
<protein>
    <submittedName>
        <fullName evidence="9">PspC domain-containing protein</fullName>
    </submittedName>
</protein>
<dbReference type="RefSeq" id="WP_197555123.1">
    <property type="nucleotide sequence ID" value="NZ_CP063212.1"/>
</dbReference>
<feature type="region of interest" description="Disordered" evidence="6">
    <location>
        <begin position="472"/>
        <end position="529"/>
    </location>
</feature>
<dbReference type="GO" id="GO:0005886">
    <property type="term" value="C:plasma membrane"/>
    <property type="evidence" value="ECO:0007669"/>
    <property type="project" value="UniProtKB-SubCell"/>
</dbReference>
<evidence type="ECO:0000259" key="8">
    <source>
        <dbReference type="Pfam" id="PF04024"/>
    </source>
</evidence>
<reference evidence="9 10" key="1">
    <citation type="submission" date="2020-10" db="EMBL/GenBank/DDBJ databases">
        <title>Trueperella pecoris sp. nov. isolated from bovine and porcine specimens.</title>
        <authorList>
            <person name="Schoenecker L."/>
            <person name="Schnydrig P."/>
            <person name="Brodard I."/>
            <person name="Thomann A."/>
            <person name="Hemphill A."/>
            <person name="Rodriguez-Campos S."/>
            <person name="Perreten V."/>
            <person name="Jores J."/>
            <person name="Kittl S."/>
        </authorList>
    </citation>
    <scope>NUCLEOTIDE SEQUENCE [LARGE SCALE GENOMIC DNA]</scope>
    <source>
        <strain evidence="9 10">19OD0592</strain>
    </source>
</reference>
<dbReference type="InterPro" id="IPR007168">
    <property type="entry name" value="Phageshock_PspC_N"/>
</dbReference>